<feature type="domain" description="GH16" evidence="1">
    <location>
        <begin position="1"/>
        <end position="252"/>
    </location>
</feature>
<evidence type="ECO:0000313" key="3">
    <source>
        <dbReference type="Proteomes" id="UP000247118"/>
    </source>
</evidence>
<keyword evidence="2" id="KW-0378">Hydrolase</keyword>
<dbReference type="InterPro" id="IPR013320">
    <property type="entry name" value="ConA-like_dom_sf"/>
</dbReference>
<sequence length="252" mass="28176">MITLHEDFTGDRFDSRTWIADYLPHWTRPSNSAARWTTSGGRSRLCIDDDQPAWRPSESTMRVSSLQTGHHAGEVGGVVGQHAHRDGLTVATHRPSEILFAQRHGRFAVTMSAIRDPASMVAFWLLGTEQRPEESGEICVAEIFGPGPGEPWTLGVGVHPHRDPRIVDDFSVLEMADDLADLHEYVVDWGPHRLVFSMDGRVVKEVRQSIDYPMQLMLSIFDFPDRAISDSPLAYPRILDAAYVQVSTLDGD</sequence>
<dbReference type="PROSITE" id="PS51762">
    <property type="entry name" value="GH16_2"/>
    <property type="match status" value="1"/>
</dbReference>
<dbReference type="CDD" id="cd00413">
    <property type="entry name" value="Glyco_hydrolase_16"/>
    <property type="match status" value="1"/>
</dbReference>
<dbReference type="RefSeq" id="WP_004022357.1">
    <property type="nucleotide sequence ID" value="NZ_CABEIC010000002.1"/>
</dbReference>
<evidence type="ECO:0000313" key="2">
    <source>
        <dbReference type="EMBL" id="AWO85898.1"/>
    </source>
</evidence>
<dbReference type="GeneID" id="32690561"/>
<dbReference type="Proteomes" id="UP000247118">
    <property type="component" value="Chromosome"/>
</dbReference>
<dbReference type="EMBL" id="CP029604">
    <property type="protein sequence ID" value="AWO85898.1"/>
    <property type="molecule type" value="Genomic_DNA"/>
</dbReference>
<dbReference type="GO" id="GO:0004553">
    <property type="term" value="F:hydrolase activity, hydrolyzing O-glycosyl compounds"/>
    <property type="evidence" value="ECO:0007669"/>
    <property type="project" value="InterPro"/>
</dbReference>
<dbReference type="KEGG" id="gta:BCM27_22130"/>
<proteinExistence type="predicted"/>
<name>A0AAD0NZA0_9ACTN</name>
<gene>
    <name evidence="2" type="ORF">DLJ61_22360</name>
</gene>
<dbReference type="Pfam" id="PF00722">
    <property type="entry name" value="Glyco_hydro_16"/>
    <property type="match status" value="1"/>
</dbReference>
<reference evidence="2 3" key="1">
    <citation type="submission" date="2018-05" db="EMBL/GenBank/DDBJ databases">
        <title>Complete genome sequence of Gordonia terrae NRRL B-16283.</title>
        <authorList>
            <person name="Garlena R.A."/>
            <person name="Russell D.A."/>
            <person name="Hatfull G.F."/>
        </authorList>
    </citation>
    <scope>NUCLEOTIDE SEQUENCE [LARGE SCALE GENOMIC DNA]</scope>
    <source>
        <strain evidence="2 3">NRRL B-16283</strain>
    </source>
</reference>
<accession>A0AAD0NZA0</accession>
<evidence type="ECO:0000259" key="1">
    <source>
        <dbReference type="PROSITE" id="PS51762"/>
    </source>
</evidence>
<dbReference type="AlphaFoldDB" id="A0AAD0NZA0"/>
<dbReference type="SUPFAM" id="SSF49899">
    <property type="entry name" value="Concanavalin A-like lectins/glucanases"/>
    <property type="match status" value="1"/>
</dbReference>
<dbReference type="Gene3D" id="2.60.120.200">
    <property type="match status" value="1"/>
</dbReference>
<protein>
    <submittedName>
        <fullName evidence="2">Glycosyl hydrolase</fullName>
    </submittedName>
</protein>
<dbReference type="GO" id="GO:0005975">
    <property type="term" value="P:carbohydrate metabolic process"/>
    <property type="evidence" value="ECO:0007669"/>
    <property type="project" value="InterPro"/>
</dbReference>
<dbReference type="InterPro" id="IPR000757">
    <property type="entry name" value="Beta-glucanase-like"/>
</dbReference>
<organism evidence="2 3">
    <name type="scientific">Gordonia terrae</name>
    <dbReference type="NCBI Taxonomy" id="2055"/>
    <lineage>
        <taxon>Bacteria</taxon>
        <taxon>Bacillati</taxon>
        <taxon>Actinomycetota</taxon>
        <taxon>Actinomycetes</taxon>
        <taxon>Mycobacteriales</taxon>
        <taxon>Gordoniaceae</taxon>
        <taxon>Gordonia</taxon>
    </lineage>
</organism>